<comment type="caution">
    <text evidence="1">The sequence shown here is derived from an EMBL/GenBank/DDBJ whole genome shotgun (WGS) entry which is preliminary data.</text>
</comment>
<keyword evidence="2" id="KW-1185">Reference proteome</keyword>
<protein>
    <submittedName>
        <fullName evidence="1">Uncharacterized protein</fullName>
    </submittedName>
</protein>
<accession>A0ACC0VCR7</accession>
<dbReference type="Proteomes" id="UP001163324">
    <property type="component" value="Chromosome 1"/>
</dbReference>
<evidence type="ECO:0000313" key="1">
    <source>
        <dbReference type="EMBL" id="KAI9903913.1"/>
    </source>
</evidence>
<gene>
    <name evidence="1" type="ORF">N3K66_000442</name>
</gene>
<sequence>MLTKTLFLALAAGLASAGRIRNPRNVTSSAVDAGANSLPDVVTTTQVLDVYTTYCPEPTVLTFQDETYTVVAPTTLTITDCPCTIVEPCHTCAHPTGAPPQPTDDVPETPGTPGGETPEGNTPEGNTPEGNTPEGNPPSDNTPEGNTPEGNTPSDVPPVPAGAENRHVQLGVAALAALAGFFAM</sequence>
<dbReference type="EMBL" id="CM047940">
    <property type="protein sequence ID" value="KAI9903913.1"/>
    <property type="molecule type" value="Genomic_DNA"/>
</dbReference>
<reference evidence="1" key="1">
    <citation type="submission" date="2022-10" db="EMBL/GenBank/DDBJ databases">
        <title>Complete Genome of Trichothecium roseum strain YXFP-22015, a Plant Pathogen Isolated from Citrus.</title>
        <authorList>
            <person name="Wang Y."/>
            <person name="Zhu L."/>
        </authorList>
    </citation>
    <scope>NUCLEOTIDE SEQUENCE</scope>
    <source>
        <strain evidence="1">YXFP-22015</strain>
    </source>
</reference>
<name>A0ACC0VCR7_9HYPO</name>
<organism evidence="1 2">
    <name type="scientific">Trichothecium roseum</name>
    <dbReference type="NCBI Taxonomy" id="47278"/>
    <lineage>
        <taxon>Eukaryota</taxon>
        <taxon>Fungi</taxon>
        <taxon>Dikarya</taxon>
        <taxon>Ascomycota</taxon>
        <taxon>Pezizomycotina</taxon>
        <taxon>Sordariomycetes</taxon>
        <taxon>Hypocreomycetidae</taxon>
        <taxon>Hypocreales</taxon>
        <taxon>Hypocreales incertae sedis</taxon>
        <taxon>Trichothecium</taxon>
    </lineage>
</organism>
<evidence type="ECO:0000313" key="2">
    <source>
        <dbReference type="Proteomes" id="UP001163324"/>
    </source>
</evidence>
<proteinExistence type="predicted"/>